<gene>
    <name evidence="1" type="ORF">SAMN06296273_1150</name>
</gene>
<dbReference type="AlphaFoldDB" id="A0A285BY08"/>
<dbReference type="RefSeq" id="WP_096292427.1">
    <property type="nucleotide sequence ID" value="NZ_LT907782.1"/>
</dbReference>
<name>A0A285BY08_9PROT</name>
<organism evidence="1 2">
    <name type="scientific">Nitrosomonas ureae</name>
    <dbReference type="NCBI Taxonomy" id="44577"/>
    <lineage>
        <taxon>Bacteria</taxon>
        <taxon>Pseudomonadati</taxon>
        <taxon>Pseudomonadota</taxon>
        <taxon>Betaproteobacteria</taxon>
        <taxon>Nitrosomonadales</taxon>
        <taxon>Nitrosomonadaceae</taxon>
        <taxon>Nitrosomonas</taxon>
    </lineage>
</organism>
<evidence type="ECO:0000313" key="1">
    <source>
        <dbReference type="EMBL" id="SNX59713.1"/>
    </source>
</evidence>
<evidence type="ECO:0000313" key="2">
    <source>
        <dbReference type="Proteomes" id="UP000242498"/>
    </source>
</evidence>
<reference evidence="1 2" key="1">
    <citation type="submission" date="2017-08" db="EMBL/GenBank/DDBJ databases">
        <authorList>
            <person name="de Groot N.N."/>
        </authorList>
    </citation>
    <scope>NUCLEOTIDE SEQUENCE [LARGE SCALE GENOMIC DNA]</scope>
    <source>
        <strain evidence="1 2">Nm15</strain>
    </source>
</reference>
<protein>
    <submittedName>
        <fullName evidence="1">Uncharacterized protein</fullName>
    </submittedName>
</protein>
<dbReference type="Proteomes" id="UP000242498">
    <property type="component" value="Chromosome I"/>
</dbReference>
<proteinExistence type="predicted"/>
<dbReference type="EMBL" id="LT907782">
    <property type="protein sequence ID" value="SNX59713.1"/>
    <property type="molecule type" value="Genomic_DNA"/>
</dbReference>
<accession>A0A285BY08</accession>
<sequence length="96" mass="10474">MTIKIFKQTDVDITINVTGIDVGDITDMSIALESQSGNVYSFTMEAGQITKVGSSINLRIEDDQITDPGTYRLKITATENDNLRGLNPNPDLVLVV</sequence>